<dbReference type="PANTHER" id="PTHR30146:SF109">
    <property type="entry name" value="HTH-TYPE TRANSCRIPTIONAL REGULATOR GALS"/>
    <property type="match status" value="1"/>
</dbReference>
<feature type="domain" description="HTH lacI-type" evidence="4">
    <location>
        <begin position="35"/>
        <end position="89"/>
    </location>
</feature>
<keyword evidence="3" id="KW-0804">Transcription</keyword>
<sequence length="358" mass="37785">MTAWRLTLRTTPEPVPAAVPVPVPEARRGGPSMRVTIADVAREAGVSKTTVSRVLNTKADVDATTAARVREVIGALGYVPSSGAVGLARGRSRTVAMLTPPLTWPWMGEVLQGVVDTVEAAGYGLLLFTCNRGAESVDHFTSQVSARAFDGLLVIEPENTLDTITAMHRRGLPVVLIDDRGHHPEFPSVATTNREGGASAARHLLAAGRTRPLVATGPAGFGCVRDRTAGFLDVLPDALVLEGEFTEASGRRAVERALGDTMPFDSVFAHNDLIAAGVLRALRDAGRSVPDDIAVVGFDDIPMARHTAPPLTTVRQPMREMGETAARLLLARLGGEAIPDEPVVLPTELVVRGSAPDG</sequence>
<evidence type="ECO:0000256" key="2">
    <source>
        <dbReference type="ARBA" id="ARBA00023125"/>
    </source>
</evidence>
<dbReference type="InterPro" id="IPR001387">
    <property type="entry name" value="Cro/C1-type_HTH"/>
</dbReference>
<dbReference type="Gene3D" id="1.10.260.40">
    <property type="entry name" value="lambda repressor-like DNA-binding domains"/>
    <property type="match status" value="1"/>
</dbReference>
<dbReference type="Gene3D" id="3.40.50.2300">
    <property type="match status" value="2"/>
</dbReference>
<protein>
    <submittedName>
        <fullName evidence="6">LacI family transcriptional regulator</fullName>
    </submittedName>
</protein>
<dbReference type="InterPro" id="IPR028082">
    <property type="entry name" value="Peripla_BP_I"/>
</dbReference>
<evidence type="ECO:0000259" key="4">
    <source>
        <dbReference type="PROSITE" id="PS50932"/>
    </source>
</evidence>
<reference evidence="7" key="2">
    <citation type="submission" date="2009-10" db="EMBL/GenBank/DDBJ databases">
        <title>The genome sequence of Streptomyces pristinaespiralis strain ATCC 25486.</title>
        <authorList>
            <consortium name="The Broad Institute Genome Sequencing Platform"/>
            <consortium name="Broad Institute Microbial Sequencing Center"/>
            <person name="Fischbach M."/>
            <person name="Godfrey P."/>
            <person name="Ward D."/>
            <person name="Young S."/>
            <person name="Zeng Q."/>
            <person name="Koehrsen M."/>
            <person name="Alvarado L."/>
            <person name="Berlin A.M."/>
            <person name="Bochicchio J."/>
            <person name="Borenstein D."/>
            <person name="Chapman S.B."/>
            <person name="Chen Z."/>
            <person name="Engels R."/>
            <person name="Freedman E."/>
            <person name="Gellesch M."/>
            <person name="Goldberg J."/>
            <person name="Griggs A."/>
            <person name="Gujja S."/>
            <person name="Heilman E.R."/>
            <person name="Heiman D.I."/>
            <person name="Hepburn T.A."/>
            <person name="Howarth C."/>
            <person name="Jen D."/>
            <person name="Larson L."/>
            <person name="Lewis B."/>
            <person name="Mehta T."/>
            <person name="Park D."/>
            <person name="Pearson M."/>
            <person name="Richards J."/>
            <person name="Roberts A."/>
            <person name="Saif S."/>
            <person name="Shea T.D."/>
            <person name="Shenoy N."/>
            <person name="Sisk P."/>
            <person name="Stolte C."/>
            <person name="Sykes S.N."/>
            <person name="Thomson T."/>
            <person name="Walk T."/>
            <person name="White J."/>
            <person name="Yandava C."/>
            <person name="Straight P."/>
            <person name="Clardy J."/>
            <person name="Hung D."/>
            <person name="Kolter R."/>
            <person name="Mekalanos J."/>
            <person name="Walker S."/>
            <person name="Walsh C.T."/>
            <person name="Wieland-Brown L.C."/>
            <person name="Haas B."/>
            <person name="Nusbaum C."/>
            <person name="Birren B."/>
        </authorList>
    </citation>
    <scope>NUCLEOTIDE SEQUENCE [LARGE SCALE GENOMIC DNA]</scope>
    <source>
        <strain evidence="7">ATCC 25486 / DSM 40338 / CBS 914.69 / JCM 4507 / NBRC 13074 / NRRL 2958 / 5647</strain>
    </source>
</reference>
<keyword evidence="1" id="KW-0805">Transcription regulation</keyword>
<dbReference type="EMBL" id="CM000950">
    <property type="protein sequence ID" value="EDY67129.2"/>
    <property type="molecule type" value="Genomic_DNA"/>
</dbReference>
<evidence type="ECO:0000259" key="5">
    <source>
        <dbReference type="PROSITE" id="PS50943"/>
    </source>
</evidence>
<gene>
    <name evidence="6" type="ORF">SSDG_05489</name>
</gene>
<dbReference type="Pfam" id="PF13377">
    <property type="entry name" value="Peripla_BP_3"/>
    <property type="match status" value="1"/>
</dbReference>
<dbReference type="CDD" id="cd01392">
    <property type="entry name" value="HTH_LacI"/>
    <property type="match status" value="1"/>
</dbReference>
<dbReference type="SMART" id="SM00354">
    <property type="entry name" value="HTH_LACI"/>
    <property type="match status" value="1"/>
</dbReference>
<dbReference type="PANTHER" id="PTHR30146">
    <property type="entry name" value="LACI-RELATED TRANSCRIPTIONAL REPRESSOR"/>
    <property type="match status" value="1"/>
</dbReference>
<dbReference type="PROSITE" id="PS50943">
    <property type="entry name" value="HTH_CROC1"/>
    <property type="match status" value="1"/>
</dbReference>
<evidence type="ECO:0000313" key="7">
    <source>
        <dbReference type="Proteomes" id="UP000002805"/>
    </source>
</evidence>
<dbReference type="HOGENOM" id="CLU_037628_6_1_11"/>
<dbReference type="SUPFAM" id="SSF53822">
    <property type="entry name" value="Periplasmic binding protein-like I"/>
    <property type="match status" value="1"/>
</dbReference>
<reference evidence="7" key="1">
    <citation type="submission" date="2008-02" db="EMBL/GenBank/DDBJ databases">
        <authorList>
            <consortium name="The Broad Institute Genome Sequencing Platform"/>
            <person name="Fischbach M."/>
            <person name="Ward D."/>
            <person name="Young S."/>
            <person name="Jaffe D."/>
            <person name="Gnerre S."/>
            <person name="Berlin A."/>
            <person name="Heiman D."/>
            <person name="Hepburn T."/>
            <person name="Sykes S."/>
            <person name="Alvarado L."/>
            <person name="Kodira C.D."/>
            <person name="Straight P."/>
            <person name="Clardy J."/>
            <person name="Hung D."/>
            <person name="Kolter R."/>
            <person name="Mekalanos J."/>
            <person name="Walker S."/>
            <person name="Walsh C.T."/>
            <person name="Lander E."/>
            <person name="Galagan J."/>
            <person name="Nusbaum C."/>
            <person name="Birren B."/>
        </authorList>
    </citation>
    <scope>NUCLEOTIDE SEQUENCE [LARGE SCALE GENOMIC DNA]</scope>
    <source>
        <strain evidence="7">ATCC 25486 / DSM 40338 / CBS 914.69 / JCM 4507 / NBRC 13074 / NRRL 2958 / 5647</strain>
    </source>
</reference>
<dbReference type="GO" id="GO:0003700">
    <property type="term" value="F:DNA-binding transcription factor activity"/>
    <property type="evidence" value="ECO:0007669"/>
    <property type="project" value="TreeGrafter"/>
</dbReference>
<dbReference type="PROSITE" id="PS00356">
    <property type="entry name" value="HTH_LACI_1"/>
    <property type="match status" value="1"/>
</dbReference>
<feature type="domain" description="HTH cro/C1-type" evidence="5">
    <location>
        <begin position="36"/>
        <end position="79"/>
    </location>
</feature>
<evidence type="ECO:0000256" key="3">
    <source>
        <dbReference type="ARBA" id="ARBA00023163"/>
    </source>
</evidence>
<organism evidence="6 7">
    <name type="scientific">Streptomyces pristinaespiralis (strain ATCC 25486 / DSM 40338 / CBS 914.69 / JCM 4507 / KCC S-0507 / NBRC 13074 / NRRL 2958 / 5647)</name>
    <dbReference type="NCBI Taxonomy" id="457429"/>
    <lineage>
        <taxon>Bacteria</taxon>
        <taxon>Bacillati</taxon>
        <taxon>Actinomycetota</taxon>
        <taxon>Actinomycetes</taxon>
        <taxon>Kitasatosporales</taxon>
        <taxon>Streptomycetaceae</taxon>
        <taxon>Streptomyces</taxon>
    </lineage>
</organism>
<accession>B5HJW8</accession>
<dbReference type="SUPFAM" id="SSF47413">
    <property type="entry name" value="lambda repressor-like DNA-binding domains"/>
    <property type="match status" value="1"/>
</dbReference>
<keyword evidence="2" id="KW-0238">DNA-binding</keyword>
<proteinExistence type="predicted"/>
<dbReference type="AlphaFoldDB" id="B5HJW8"/>
<evidence type="ECO:0000313" key="6">
    <source>
        <dbReference type="EMBL" id="EDY67129.2"/>
    </source>
</evidence>
<dbReference type="PROSITE" id="PS50932">
    <property type="entry name" value="HTH_LACI_2"/>
    <property type="match status" value="1"/>
</dbReference>
<keyword evidence="7" id="KW-1185">Reference proteome</keyword>
<dbReference type="CDD" id="cd06267">
    <property type="entry name" value="PBP1_LacI_sugar_binding-like"/>
    <property type="match status" value="1"/>
</dbReference>
<dbReference type="InterPro" id="IPR046335">
    <property type="entry name" value="LacI/GalR-like_sensor"/>
</dbReference>
<dbReference type="eggNOG" id="COG1609">
    <property type="taxonomic scope" value="Bacteria"/>
</dbReference>
<name>B5HJW8_STRE2</name>
<evidence type="ECO:0000256" key="1">
    <source>
        <dbReference type="ARBA" id="ARBA00023015"/>
    </source>
</evidence>
<dbReference type="Proteomes" id="UP000002805">
    <property type="component" value="Chromosome"/>
</dbReference>
<dbReference type="GO" id="GO:0000976">
    <property type="term" value="F:transcription cis-regulatory region binding"/>
    <property type="evidence" value="ECO:0007669"/>
    <property type="project" value="TreeGrafter"/>
</dbReference>
<dbReference type="Pfam" id="PF00356">
    <property type="entry name" value="LacI"/>
    <property type="match status" value="1"/>
</dbReference>
<dbReference type="InterPro" id="IPR010982">
    <property type="entry name" value="Lambda_DNA-bd_dom_sf"/>
</dbReference>
<dbReference type="PRINTS" id="PR00036">
    <property type="entry name" value="HTHLACI"/>
</dbReference>
<dbReference type="InterPro" id="IPR000843">
    <property type="entry name" value="HTH_LacI"/>
</dbReference>